<reference evidence="2 3" key="1">
    <citation type="submission" date="2015-07" db="EMBL/GenBank/DDBJ databases">
        <authorList>
            <person name="Noorani M."/>
        </authorList>
    </citation>
    <scope>NUCLEOTIDE SEQUENCE [LARGE SCALE GENOMIC DNA]</scope>
    <source>
        <strain evidence="2">BBA 69670</strain>
    </source>
</reference>
<keyword evidence="1" id="KW-1133">Transmembrane helix</keyword>
<evidence type="ECO:0000313" key="3">
    <source>
        <dbReference type="Proteomes" id="UP000044841"/>
    </source>
</evidence>
<accession>A0A0K6G713</accession>
<feature type="transmembrane region" description="Helical" evidence="1">
    <location>
        <begin position="153"/>
        <end position="175"/>
    </location>
</feature>
<sequence>MTTGAFGLPTKALVSLAIMQCATQGILIPLLTTFLSSESSRRPWFKIYVICANVLTAGQTVAHIIQVFDVLDLVPAPAVLVGIPPILTGIIGASVQAFFIQRCWKIYDRRIIPTIPLLLLWLTSLVSAMSIASYGIKLTVDGPANALRVSSKIWGISTLAIDIITTFSTIVYLYYVRKNLGTGHGAFMMVWQVMWASATPPLILMVVSIVGGSTISNGPRLLAGALSTAMSGNSTFQAYLVA</sequence>
<protein>
    <submittedName>
        <fullName evidence="2">Uncharacterized protein</fullName>
    </submittedName>
</protein>
<evidence type="ECO:0000313" key="2">
    <source>
        <dbReference type="EMBL" id="CUA74271.1"/>
    </source>
</evidence>
<dbReference type="AlphaFoldDB" id="A0A0K6G713"/>
<name>A0A0K6G713_9AGAM</name>
<keyword evidence="1" id="KW-0812">Transmembrane</keyword>
<keyword evidence="3" id="KW-1185">Reference proteome</keyword>
<organism evidence="2 3">
    <name type="scientific">Rhizoctonia solani</name>
    <dbReference type="NCBI Taxonomy" id="456999"/>
    <lineage>
        <taxon>Eukaryota</taxon>
        <taxon>Fungi</taxon>
        <taxon>Dikarya</taxon>
        <taxon>Basidiomycota</taxon>
        <taxon>Agaricomycotina</taxon>
        <taxon>Agaricomycetes</taxon>
        <taxon>Cantharellales</taxon>
        <taxon>Ceratobasidiaceae</taxon>
        <taxon>Rhizoctonia</taxon>
    </lineage>
</organism>
<feature type="transmembrane region" description="Helical" evidence="1">
    <location>
        <begin position="12"/>
        <end position="35"/>
    </location>
</feature>
<feature type="transmembrane region" description="Helical" evidence="1">
    <location>
        <begin position="111"/>
        <end position="133"/>
    </location>
</feature>
<keyword evidence="1" id="KW-0472">Membrane</keyword>
<feature type="transmembrane region" description="Helical" evidence="1">
    <location>
        <begin position="74"/>
        <end position="99"/>
    </location>
</feature>
<evidence type="ECO:0000256" key="1">
    <source>
        <dbReference type="SAM" id="Phobius"/>
    </source>
</evidence>
<gene>
    <name evidence="2" type="ORF">RSOLAG22IIIB_11082</name>
</gene>
<proteinExistence type="predicted"/>
<feature type="transmembrane region" description="Helical" evidence="1">
    <location>
        <begin position="187"/>
        <end position="211"/>
    </location>
</feature>
<dbReference type="EMBL" id="CYGV01001425">
    <property type="protein sequence ID" value="CUA74271.1"/>
    <property type="molecule type" value="Genomic_DNA"/>
</dbReference>
<dbReference type="Proteomes" id="UP000044841">
    <property type="component" value="Unassembled WGS sequence"/>
</dbReference>
<feature type="transmembrane region" description="Helical" evidence="1">
    <location>
        <begin position="47"/>
        <end position="68"/>
    </location>
</feature>